<dbReference type="OMA" id="GHYEREC"/>
<dbReference type="Gene3D" id="3.30.70.270">
    <property type="match status" value="1"/>
</dbReference>
<dbReference type="InterPro" id="IPR043128">
    <property type="entry name" value="Rev_trsase/Diguanyl_cyclase"/>
</dbReference>
<evidence type="ECO:0000313" key="8">
    <source>
        <dbReference type="EMBL" id="CEF61575.1"/>
    </source>
</evidence>
<dbReference type="AlphaFoldDB" id="A0A090KVP3"/>
<gene>
    <name evidence="8 10 11" type="ORF">SRAE_0000069300</name>
</gene>
<dbReference type="CTD" id="36373943"/>
<evidence type="ECO:0000259" key="7">
    <source>
        <dbReference type="PROSITE" id="PS50878"/>
    </source>
</evidence>
<dbReference type="SUPFAM" id="SSF57756">
    <property type="entry name" value="Retrovirus zinc finger-like domains"/>
    <property type="match status" value="1"/>
</dbReference>
<dbReference type="WormBase" id="SRAE_0000069300">
    <property type="protein sequence ID" value="SRP02439"/>
    <property type="gene ID" value="WBGene00256445"/>
</dbReference>
<reference evidence="10" key="3">
    <citation type="submission" date="2020-12" db="UniProtKB">
        <authorList>
            <consortium name="WormBaseParasite"/>
        </authorList>
    </citation>
    <scope>IDENTIFICATION</scope>
</reference>
<dbReference type="Pfam" id="PF13975">
    <property type="entry name" value="gag-asp_proteas"/>
    <property type="match status" value="1"/>
</dbReference>
<dbReference type="CDD" id="cd00303">
    <property type="entry name" value="retropepsin_like"/>
    <property type="match status" value="1"/>
</dbReference>
<dbReference type="GO" id="GO:0003964">
    <property type="term" value="F:RNA-directed DNA polymerase activity"/>
    <property type="evidence" value="ECO:0007669"/>
    <property type="project" value="UniProtKB-KW"/>
</dbReference>
<evidence type="ECO:0000256" key="3">
    <source>
        <dbReference type="ARBA" id="ARBA00022722"/>
    </source>
</evidence>
<dbReference type="PROSITE" id="PS00141">
    <property type="entry name" value="ASP_PROTEASE"/>
    <property type="match status" value="1"/>
</dbReference>
<keyword evidence="1" id="KW-0808">Transferase</keyword>
<dbReference type="GO" id="GO:0004190">
    <property type="term" value="F:aspartic-type endopeptidase activity"/>
    <property type="evidence" value="ECO:0007669"/>
    <property type="project" value="InterPro"/>
</dbReference>
<keyword evidence="2" id="KW-0548">Nucleotidyltransferase</keyword>
<dbReference type="InterPro" id="IPR050951">
    <property type="entry name" value="Retrovirus_Pol_polyprotein"/>
</dbReference>
<keyword evidence="5" id="KW-0863">Zinc-finger</keyword>
<keyword evidence="4" id="KW-0378">Hydrolase</keyword>
<dbReference type="GO" id="GO:0004519">
    <property type="term" value="F:endonuclease activity"/>
    <property type="evidence" value="ECO:0007669"/>
    <property type="project" value="UniProtKB-KW"/>
</dbReference>
<dbReference type="InterPro" id="IPR021109">
    <property type="entry name" value="Peptidase_aspartic_dom_sf"/>
</dbReference>
<dbReference type="Gene3D" id="2.40.70.10">
    <property type="entry name" value="Acid Proteases"/>
    <property type="match status" value="1"/>
</dbReference>
<keyword evidence="8" id="KW-0695">RNA-directed DNA polymerase</keyword>
<reference evidence="8" key="2">
    <citation type="submission" date="2014-09" db="EMBL/GenBank/DDBJ databases">
        <authorList>
            <person name="Aslett A.Martin."/>
        </authorList>
    </citation>
    <scope>NUCLEOTIDE SEQUENCE</scope>
    <source>
        <strain evidence="8">ED321 Heterogonic</strain>
    </source>
</reference>
<organism evidence="8">
    <name type="scientific">Strongyloides ratti</name>
    <name type="common">Parasitic roundworm</name>
    <dbReference type="NCBI Taxonomy" id="34506"/>
    <lineage>
        <taxon>Eukaryota</taxon>
        <taxon>Metazoa</taxon>
        <taxon>Ecdysozoa</taxon>
        <taxon>Nematoda</taxon>
        <taxon>Chromadorea</taxon>
        <taxon>Rhabditida</taxon>
        <taxon>Tylenchina</taxon>
        <taxon>Panagrolaimomorpha</taxon>
        <taxon>Strongyloidoidea</taxon>
        <taxon>Strongyloididae</taxon>
        <taxon>Strongyloides</taxon>
    </lineage>
</organism>
<evidence type="ECO:0000313" key="9">
    <source>
        <dbReference type="Proteomes" id="UP000035682"/>
    </source>
</evidence>
<keyword evidence="5" id="KW-0862">Zinc</keyword>
<evidence type="ECO:0000313" key="11">
    <source>
        <dbReference type="WormBase" id="SRAE_0000069300"/>
    </source>
</evidence>
<evidence type="ECO:0000256" key="4">
    <source>
        <dbReference type="ARBA" id="ARBA00022759"/>
    </source>
</evidence>
<dbReference type="GO" id="GO:0019899">
    <property type="term" value="F:enzyme binding"/>
    <property type="evidence" value="ECO:0007669"/>
    <property type="project" value="UniProtKB-ARBA"/>
</dbReference>
<proteinExistence type="predicted"/>
<evidence type="ECO:0000256" key="5">
    <source>
        <dbReference type="PROSITE-ProRule" id="PRU00047"/>
    </source>
</evidence>
<dbReference type="PROSITE" id="PS50878">
    <property type="entry name" value="RT_POL"/>
    <property type="match status" value="1"/>
</dbReference>
<evidence type="ECO:0000259" key="6">
    <source>
        <dbReference type="PROSITE" id="PS50158"/>
    </source>
</evidence>
<keyword evidence="5" id="KW-0479">Metal-binding</keyword>
<dbReference type="GO" id="GO:0003676">
    <property type="term" value="F:nucleic acid binding"/>
    <property type="evidence" value="ECO:0007669"/>
    <property type="project" value="InterPro"/>
</dbReference>
<evidence type="ECO:0000256" key="2">
    <source>
        <dbReference type="ARBA" id="ARBA00022695"/>
    </source>
</evidence>
<dbReference type="WBParaSite" id="SRAE_0000069300.1">
    <property type="protein sequence ID" value="SRAE_0000069300.1"/>
    <property type="gene ID" value="WBGene00256445"/>
</dbReference>
<dbReference type="PANTHER" id="PTHR37984">
    <property type="entry name" value="PROTEIN CBG26694"/>
    <property type="match status" value="1"/>
</dbReference>
<dbReference type="PANTHER" id="PTHR37984:SF5">
    <property type="entry name" value="PROTEIN NYNRIN-LIKE"/>
    <property type="match status" value="1"/>
</dbReference>
<dbReference type="Pfam" id="PF00078">
    <property type="entry name" value="RVT_1"/>
    <property type="match status" value="1"/>
</dbReference>
<dbReference type="Gene3D" id="3.10.10.10">
    <property type="entry name" value="HIV Type 1 Reverse Transcriptase, subunit A, domain 1"/>
    <property type="match status" value="1"/>
</dbReference>
<dbReference type="InterPro" id="IPR001878">
    <property type="entry name" value="Znf_CCHC"/>
</dbReference>
<keyword evidence="9" id="KW-1185">Reference proteome</keyword>
<evidence type="ECO:0000313" key="10">
    <source>
        <dbReference type="WBParaSite" id="SRAE_0000069300.1"/>
    </source>
</evidence>
<accession>A0A090KVP3</accession>
<keyword evidence="3" id="KW-0540">Nuclease</keyword>
<dbReference type="GO" id="GO:0006508">
    <property type="term" value="P:proteolysis"/>
    <property type="evidence" value="ECO:0007669"/>
    <property type="project" value="InterPro"/>
</dbReference>
<keyword evidence="4" id="KW-0255">Endonuclease</keyword>
<dbReference type="InterPro" id="IPR036875">
    <property type="entry name" value="Znf_CCHC_sf"/>
</dbReference>
<evidence type="ECO:0000256" key="1">
    <source>
        <dbReference type="ARBA" id="ARBA00022679"/>
    </source>
</evidence>
<dbReference type="RefSeq" id="XP_024500784.1">
    <property type="nucleotide sequence ID" value="XM_024646621.1"/>
</dbReference>
<feature type="domain" description="CCHC-type" evidence="6">
    <location>
        <begin position="211"/>
        <end position="225"/>
    </location>
</feature>
<sequence>MNNVPFMMNQIPMQGVLKPQYRLETYDDREPFSVYLEKFELICKLNNIPEQEKLYHLRLSLKGKAAQEVSLRNDIKNNFTKLVDYLLVNFNGSESIAAAKQKLNQIRSFKHTELTANAKEIARLIDVIYIKESPQERLERKRTKLAECVPEGIIRHTILHGRPDEEPFDKTVLVIQDLWVLPKNTQNNKITNHTSKEAGYDKRKVRKDIICNGCGKPGHYERECRTVKREGIVKEKEKMREANRMQVEPNSAYVEKSDTSFCKEPPENAMNKQKSNLPIIQATLNKNIEVSLLLDTGSEITILPKKFLGEEKLNLRNGVNVKTISDNKLLVYETLHPVSIKIGNQEIRRPIYVIENEMKNQEYNGILGMDIIKDIKISMNMKDNMLIVNDIPFSKGYTEEEVNILILDLVTPNSTYVNQLREEFKDIIAKDEFDLGEGKPKCSEIKLKEGATFGRPQNISVKESDKPILKEYLDKLEKANVIKKGISNFAQPIIIIIPKKDGRRRIIGDMREINKIVKPIFYSPPMIQQTIQKMSGCNYFSIIDCNNAYFQIGIPENSKQYLAVRTPYGTYLFNRLVQGYINSSAEFQRIAETFIEGFEDCASVYIDDTIIHTKGDIQHHFDIIKKILNNYRKNGIKISFNKCLFGGTSVKYLGYYINKDGCVPHDDNIRNFLSRPFPKNKKQLKGFVASANYFRAHIKNFA</sequence>
<dbReference type="OrthoDB" id="41323at2759"/>
<protein>
    <submittedName>
        <fullName evidence="8">Reverse transcriptase domain and Zinc finger, CCHC-type domain and Peptidase A2A, retrovirus RVP subgroup domain and Aspartic peptidase domain-containing protein</fullName>
    </submittedName>
</protein>
<dbReference type="GeneID" id="36373943"/>
<dbReference type="InterPro" id="IPR000477">
    <property type="entry name" value="RT_dom"/>
</dbReference>
<feature type="domain" description="Reverse transcriptase" evidence="7">
    <location>
        <begin position="478"/>
        <end position="657"/>
    </location>
</feature>
<dbReference type="Proteomes" id="UP000035682">
    <property type="component" value="Unplaced"/>
</dbReference>
<dbReference type="CDD" id="cd01647">
    <property type="entry name" value="RT_LTR"/>
    <property type="match status" value="1"/>
</dbReference>
<name>A0A090KVP3_STRRB</name>
<dbReference type="GO" id="GO:0008270">
    <property type="term" value="F:zinc ion binding"/>
    <property type="evidence" value="ECO:0007669"/>
    <property type="project" value="UniProtKB-KW"/>
</dbReference>
<dbReference type="SUPFAM" id="SSF50630">
    <property type="entry name" value="Acid proteases"/>
    <property type="match status" value="1"/>
</dbReference>
<reference evidence="9" key="1">
    <citation type="submission" date="2014-09" db="EMBL/GenBank/DDBJ databases">
        <authorList>
            <person name="Martin A.A."/>
        </authorList>
    </citation>
    <scope>NUCLEOTIDE SEQUENCE</scope>
    <source>
        <strain evidence="9">ED321</strain>
    </source>
</reference>
<dbReference type="EMBL" id="LN609413">
    <property type="protein sequence ID" value="CEF61575.1"/>
    <property type="molecule type" value="Genomic_DNA"/>
</dbReference>
<dbReference type="InterPro" id="IPR043502">
    <property type="entry name" value="DNA/RNA_pol_sf"/>
</dbReference>
<dbReference type="Gene3D" id="4.10.60.10">
    <property type="entry name" value="Zinc finger, CCHC-type"/>
    <property type="match status" value="1"/>
</dbReference>
<dbReference type="InterPro" id="IPR001969">
    <property type="entry name" value="Aspartic_peptidase_AS"/>
</dbReference>
<dbReference type="PROSITE" id="PS50158">
    <property type="entry name" value="ZF_CCHC"/>
    <property type="match status" value="1"/>
</dbReference>
<dbReference type="SUPFAM" id="SSF56672">
    <property type="entry name" value="DNA/RNA polymerases"/>
    <property type="match status" value="1"/>
</dbReference>